<dbReference type="InterPro" id="IPR024507">
    <property type="entry name" value="AtzH-like"/>
</dbReference>
<dbReference type="InterPro" id="IPR020556">
    <property type="entry name" value="Amidase_CS"/>
</dbReference>
<dbReference type="AlphaFoldDB" id="A0A9X1M3X5"/>
<dbReference type="PANTHER" id="PTHR46310">
    <property type="entry name" value="AMIDASE 1"/>
    <property type="match status" value="1"/>
</dbReference>
<evidence type="ECO:0000259" key="2">
    <source>
        <dbReference type="Pfam" id="PF01425"/>
    </source>
</evidence>
<dbReference type="Gene3D" id="3.10.450.50">
    <property type="match status" value="1"/>
</dbReference>
<accession>A0A9X1M3X5</accession>
<name>A0A9X1M3X5_9MICC</name>
<sequence>MTASAPATRPYTLSGSPAPEELLQAFDAYETALMANDLEVLDELFAPDNLLGPGVPTIRGDAGGLLLGHDAIRDFRLYRGGAPARTLVDVTVQMADPRTALIVAVTEACGGGRGQQTQLWHRRDAGWMIVAAHVSSPALPIDSTIWRTVGTPLVRPTGRGQLEGMTVAAKDLFAVAGHPIGAGSEAWVRDAAPEPCSAAAVTVLTDAGASIRGIARTDEFAYSLAGMNTHYGTPPNPKAPGRISGGSSSGSASAVSTGQAHLGLGSDTGGSIRVPASYQGLFGIRTTHGAVSLDGVMPLAPSFDTVGWMTRDAESMEKAGKVLLPPVPADAGTALTGALSMPSLTAVADRPTQEALAAMLSDWTHLEDRGVPVLEESAFDAQVLPRWLSIFQTVQGFEAWQAHGSWVSRNMVSLGADVAGRFRTASTISREQYQLARAEAAAAKQQIRELVGTRVLILPSASSAAPKLNTGSKLKAEAGAPCPLENQIQQARTATMQLTCLAGLAGLPAVSMPLRTVDGLPRGACLVGPAGSDLALLRLAVLLSELGLLAR</sequence>
<proteinExistence type="predicted"/>
<protein>
    <submittedName>
        <fullName evidence="3">DUF3225 domain-containing protein</fullName>
    </submittedName>
</protein>
<dbReference type="Pfam" id="PF01425">
    <property type="entry name" value="Amidase"/>
    <property type="match status" value="1"/>
</dbReference>
<dbReference type="PANTHER" id="PTHR46310:SF7">
    <property type="entry name" value="AMIDASE 1"/>
    <property type="match status" value="1"/>
</dbReference>
<dbReference type="InterPro" id="IPR023631">
    <property type="entry name" value="Amidase_dom"/>
</dbReference>
<comment type="caution">
    <text evidence="3">The sequence shown here is derived from an EMBL/GenBank/DDBJ whole genome shotgun (WGS) entry which is preliminary data.</text>
</comment>
<dbReference type="Proteomes" id="UP001139264">
    <property type="component" value="Unassembled WGS sequence"/>
</dbReference>
<dbReference type="RefSeq" id="WP_227908659.1">
    <property type="nucleotide sequence ID" value="NZ_CP095461.1"/>
</dbReference>
<dbReference type="InterPro" id="IPR032710">
    <property type="entry name" value="NTF2-like_dom_sf"/>
</dbReference>
<organism evidence="3 4">
    <name type="scientific">Arthrobacter gengyunqii</name>
    <dbReference type="NCBI Taxonomy" id="2886940"/>
    <lineage>
        <taxon>Bacteria</taxon>
        <taxon>Bacillati</taxon>
        <taxon>Actinomycetota</taxon>
        <taxon>Actinomycetes</taxon>
        <taxon>Micrococcales</taxon>
        <taxon>Micrococcaceae</taxon>
        <taxon>Arthrobacter</taxon>
    </lineage>
</organism>
<dbReference type="Pfam" id="PF11533">
    <property type="entry name" value="AtzH-like"/>
    <property type="match status" value="1"/>
</dbReference>
<gene>
    <name evidence="3" type="ORF">LJ751_13710</name>
</gene>
<feature type="domain" description="Amidase" evidence="2">
    <location>
        <begin position="159"/>
        <end position="537"/>
    </location>
</feature>
<dbReference type="EMBL" id="JAJFZP010000011">
    <property type="protein sequence ID" value="MCC3270395.1"/>
    <property type="molecule type" value="Genomic_DNA"/>
</dbReference>
<evidence type="ECO:0000313" key="3">
    <source>
        <dbReference type="EMBL" id="MCC3270395.1"/>
    </source>
</evidence>
<reference evidence="3" key="1">
    <citation type="submission" date="2021-10" db="EMBL/GenBank/DDBJ databases">
        <title>Novel species in genus Arthrobacter.</title>
        <authorList>
            <person name="Liu Y."/>
        </authorList>
    </citation>
    <scope>NUCLEOTIDE SEQUENCE</scope>
    <source>
        <strain evidence="3">Zg-Y809</strain>
    </source>
</reference>
<evidence type="ECO:0000256" key="1">
    <source>
        <dbReference type="SAM" id="MobiDB-lite"/>
    </source>
</evidence>
<dbReference type="PROSITE" id="PS00571">
    <property type="entry name" value="AMIDASES"/>
    <property type="match status" value="1"/>
</dbReference>
<feature type="region of interest" description="Disordered" evidence="1">
    <location>
        <begin position="232"/>
        <end position="260"/>
    </location>
</feature>
<dbReference type="SUPFAM" id="SSF75304">
    <property type="entry name" value="Amidase signature (AS) enzymes"/>
    <property type="match status" value="1"/>
</dbReference>
<dbReference type="Gene3D" id="3.90.1300.10">
    <property type="entry name" value="Amidase signature (AS) domain"/>
    <property type="match status" value="1"/>
</dbReference>
<dbReference type="InterPro" id="IPR036928">
    <property type="entry name" value="AS_sf"/>
</dbReference>
<evidence type="ECO:0000313" key="4">
    <source>
        <dbReference type="Proteomes" id="UP001139264"/>
    </source>
</evidence>
<dbReference type="SUPFAM" id="SSF54427">
    <property type="entry name" value="NTF2-like"/>
    <property type="match status" value="1"/>
</dbReference>